<dbReference type="SFLD" id="SFLDS00001">
    <property type="entry name" value="Enolase"/>
    <property type="match status" value="1"/>
</dbReference>
<dbReference type="Gene3D" id="3.30.390.10">
    <property type="entry name" value="Enolase-like, N-terminal domain"/>
    <property type="match status" value="1"/>
</dbReference>
<dbReference type="EC" id="4.2.1.11" evidence="3"/>
<dbReference type="PRINTS" id="PR00148">
    <property type="entry name" value="ENOLASE"/>
</dbReference>
<reference evidence="15" key="2">
    <citation type="submission" date="2020-10" db="UniProtKB">
        <authorList>
            <consortium name="WormBaseParasite"/>
        </authorList>
    </citation>
    <scope>IDENTIFICATION</scope>
</reference>
<feature type="domain" description="Enolase N-terminal" evidence="13">
    <location>
        <begin position="3"/>
        <end position="134"/>
    </location>
</feature>
<evidence type="ECO:0000256" key="11">
    <source>
        <dbReference type="PIRSR" id="PIRSR001400-3"/>
    </source>
</evidence>
<keyword evidence="14" id="KW-1185">Reference proteome</keyword>
<feature type="active site" description="Proton acceptor" evidence="10">
    <location>
        <position position="346"/>
    </location>
</feature>
<evidence type="ECO:0000256" key="3">
    <source>
        <dbReference type="ARBA" id="ARBA00012058"/>
    </source>
</evidence>
<evidence type="ECO:0000256" key="9">
    <source>
        <dbReference type="ARBA" id="ARBA00032132"/>
    </source>
</evidence>
<evidence type="ECO:0000256" key="2">
    <source>
        <dbReference type="ARBA" id="ARBA00009604"/>
    </source>
</evidence>
<dbReference type="CDD" id="cd03313">
    <property type="entry name" value="enolase"/>
    <property type="match status" value="1"/>
</dbReference>
<feature type="binding site" evidence="11">
    <location>
        <position position="245"/>
    </location>
    <ligand>
        <name>Mg(2+)</name>
        <dbReference type="ChEBI" id="CHEBI:18420"/>
    </ligand>
</feature>
<dbReference type="InterPro" id="IPR020809">
    <property type="entry name" value="Enolase_CS"/>
</dbReference>
<keyword evidence="11" id="KW-0479">Metal-binding</keyword>
<organism evidence="14 15">
    <name type="scientific">Panagrellus redivivus</name>
    <name type="common">Microworm</name>
    <dbReference type="NCBI Taxonomy" id="6233"/>
    <lineage>
        <taxon>Eukaryota</taxon>
        <taxon>Metazoa</taxon>
        <taxon>Ecdysozoa</taxon>
        <taxon>Nematoda</taxon>
        <taxon>Chromadorea</taxon>
        <taxon>Rhabditida</taxon>
        <taxon>Tylenchina</taxon>
        <taxon>Panagrolaimomorpha</taxon>
        <taxon>Panagrolaimoidea</taxon>
        <taxon>Panagrolaimidae</taxon>
        <taxon>Panagrellus</taxon>
    </lineage>
</organism>
<dbReference type="GO" id="GO:0004634">
    <property type="term" value="F:phosphopyruvate hydratase activity"/>
    <property type="evidence" value="ECO:0007669"/>
    <property type="project" value="UniProtKB-EC"/>
</dbReference>
<evidence type="ECO:0000256" key="4">
    <source>
        <dbReference type="ARBA" id="ARBA00017068"/>
    </source>
</evidence>
<dbReference type="PANTHER" id="PTHR11902:SF1">
    <property type="entry name" value="ENOLASE"/>
    <property type="match status" value="1"/>
</dbReference>
<dbReference type="SMART" id="SM01192">
    <property type="entry name" value="Enolase_C"/>
    <property type="match status" value="1"/>
</dbReference>
<protein>
    <recommendedName>
        <fullName evidence="4">Enolase</fullName>
        <ecNumber evidence="3">4.2.1.11</ecNumber>
    </recommendedName>
    <alternativeName>
        <fullName evidence="8">2-phospho-D-glycerate hydro-lyase</fullName>
    </alternativeName>
    <alternativeName>
        <fullName evidence="9">2-phosphoglycerate dehydratase</fullName>
    </alternativeName>
</protein>
<dbReference type="InterPro" id="IPR020810">
    <property type="entry name" value="Enolase_C"/>
</dbReference>
<evidence type="ECO:0000256" key="8">
    <source>
        <dbReference type="ARBA" id="ARBA00031125"/>
    </source>
</evidence>
<dbReference type="FunFam" id="3.30.390.10:FF:000001">
    <property type="entry name" value="Enolase"/>
    <property type="match status" value="1"/>
</dbReference>
<dbReference type="Pfam" id="PF00113">
    <property type="entry name" value="Enolase_C"/>
    <property type="match status" value="1"/>
</dbReference>
<reference evidence="14" key="1">
    <citation type="journal article" date="2013" name="Genetics">
        <title>The draft genome and transcriptome of Panagrellus redivivus are shaped by the harsh demands of a free-living lifestyle.</title>
        <authorList>
            <person name="Srinivasan J."/>
            <person name="Dillman A.R."/>
            <person name="Macchietto M.G."/>
            <person name="Heikkinen L."/>
            <person name="Lakso M."/>
            <person name="Fracchia K.M."/>
            <person name="Antoshechkin I."/>
            <person name="Mortazavi A."/>
            <person name="Wong G."/>
            <person name="Sternberg P.W."/>
        </authorList>
    </citation>
    <scope>NUCLEOTIDE SEQUENCE [LARGE SCALE GENOMIC DNA]</scope>
    <source>
        <strain evidence="14">MT8872</strain>
    </source>
</reference>
<dbReference type="InterPro" id="IPR036849">
    <property type="entry name" value="Enolase-like_C_sf"/>
</dbReference>
<dbReference type="PROSITE" id="PS00164">
    <property type="entry name" value="ENOLASE"/>
    <property type="match status" value="1"/>
</dbReference>
<dbReference type="PANTHER" id="PTHR11902">
    <property type="entry name" value="ENOLASE"/>
    <property type="match status" value="1"/>
</dbReference>
<name>A0A7E4VI48_PANRE</name>
<dbReference type="SFLD" id="SFLDG00178">
    <property type="entry name" value="enolase"/>
    <property type="match status" value="1"/>
</dbReference>
<evidence type="ECO:0000313" key="15">
    <source>
        <dbReference type="WBParaSite" id="Pan_g21099.t1"/>
    </source>
</evidence>
<dbReference type="InterPro" id="IPR000941">
    <property type="entry name" value="Enolase"/>
</dbReference>
<feature type="binding site" evidence="11">
    <location>
        <position position="321"/>
    </location>
    <ligand>
        <name>Mg(2+)</name>
        <dbReference type="ChEBI" id="CHEBI:18420"/>
    </ligand>
</feature>
<keyword evidence="7" id="KW-0456">Lyase</keyword>
<dbReference type="AlphaFoldDB" id="A0A7E4VI48"/>
<evidence type="ECO:0000313" key="14">
    <source>
        <dbReference type="Proteomes" id="UP000492821"/>
    </source>
</evidence>
<dbReference type="WBParaSite" id="Pan_g21099.t1">
    <property type="protein sequence ID" value="Pan_g21099.t1"/>
    <property type="gene ID" value="Pan_g21099"/>
</dbReference>
<dbReference type="GO" id="GO:0006096">
    <property type="term" value="P:glycolytic process"/>
    <property type="evidence" value="ECO:0007669"/>
    <property type="project" value="UniProtKB-UniPathway"/>
</dbReference>
<evidence type="ECO:0000256" key="7">
    <source>
        <dbReference type="ARBA" id="ARBA00023239"/>
    </source>
</evidence>
<dbReference type="Pfam" id="PF03952">
    <property type="entry name" value="Enolase_N"/>
    <property type="match status" value="1"/>
</dbReference>
<dbReference type="HAMAP" id="MF_00318">
    <property type="entry name" value="Enolase"/>
    <property type="match status" value="1"/>
</dbReference>
<dbReference type="Gene3D" id="3.20.20.120">
    <property type="entry name" value="Enolase-like C-terminal domain"/>
    <property type="match status" value="1"/>
</dbReference>
<dbReference type="UniPathway" id="UPA00109">
    <property type="reaction ID" value="UER00187"/>
</dbReference>
<evidence type="ECO:0000256" key="10">
    <source>
        <dbReference type="PIRSR" id="PIRSR001400-1"/>
    </source>
</evidence>
<feature type="active site" description="Proton donor" evidence="10">
    <location>
        <position position="210"/>
    </location>
</feature>
<proteinExistence type="inferred from homology"/>
<dbReference type="GO" id="GO:0000287">
    <property type="term" value="F:magnesium ion binding"/>
    <property type="evidence" value="ECO:0007669"/>
    <property type="project" value="InterPro"/>
</dbReference>
<dbReference type="GO" id="GO:0000015">
    <property type="term" value="C:phosphopyruvate hydratase complex"/>
    <property type="evidence" value="ECO:0007669"/>
    <property type="project" value="InterPro"/>
</dbReference>
<feature type="domain" description="Enolase C-terminal TIM barrel" evidence="12">
    <location>
        <begin position="142"/>
        <end position="434"/>
    </location>
</feature>
<feature type="binding site" evidence="11">
    <location>
        <position position="295"/>
    </location>
    <ligand>
        <name>Mg(2+)</name>
        <dbReference type="ChEBI" id="CHEBI:18420"/>
    </ligand>
</feature>
<evidence type="ECO:0000256" key="6">
    <source>
        <dbReference type="ARBA" id="ARBA00023152"/>
    </source>
</evidence>
<evidence type="ECO:0000259" key="12">
    <source>
        <dbReference type="SMART" id="SM01192"/>
    </source>
</evidence>
<comment type="pathway">
    <text evidence="1">Carbohydrate degradation; glycolysis; pyruvate from D-glyceraldehyde 3-phosphate: step 4/5.</text>
</comment>
<accession>A0A7E4VI48</accession>
<dbReference type="InterPro" id="IPR020811">
    <property type="entry name" value="Enolase_N"/>
</dbReference>
<dbReference type="SUPFAM" id="SSF54826">
    <property type="entry name" value="Enolase N-terminal domain-like"/>
    <property type="match status" value="1"/>
</dbReference>
<evidence type="ECO:0000256" key="5">
    <source>
        <dbReference type="ARBA" id="ARBA00022842"/>
    </source>
</evidence>
<dbReference type="PIRSF" id="PIRSF001400">
    <property type="entry name" value="Enolase"/>
    <property type="match status" value="1"/>
</dbReference>
<dbReference type="SFLD" id="SFLDF00002">
    <property type="entry name" value="enolase"/>
    <property type="match status" value="1"/>
</dbReference>
<keyword evidence="6" id="KW-0324">Glycolysis</keyword>
<keyword evidence="5 11" id="KW-0460">Magnesium</keyword>
<dbReference type="FunFam" id="3.20.20.120:FF:000002">
    <property type="entry name" value="Enolase 1"/>
    <property type="match status" value="1"/>
</dbReference>
<comment type="cofactor">
    <cofactor evidence="11">
        <name>Mg(2+)</name>
        <dbReference type="ChEBI" id="CHEBI:18420"/>
    </cofactor>
    <text evidence="11">Mg(2+) is required for catalysis and for stabilizing the dimer.</text>
</comment>
<dbReference type="SMART" id="SM01193">
    <property type="entry name" value="Enolase_N"/>
    <property type="match status" value="1"/>
</dbReference>
<dbReference type="Proteomes" id="UP000492821">
    <property type="component" value="Unassembled WGS sequence"/>
</dbReference>
<evidence type="ECO:0000256" key="1">
    <source>
        <dbReference type="ARBA" id="ARBA00005031"/>
    </source>
</evidence>
<dbReference type="NCBIfam" id="TIGR01060">
    <property type="entry name" value="eno"/>
    <property type="match status" value="1"/>
</dbReference>
<dbReference type="SUPFAM" id="SSF51604">
    <property type="entry name" value="Enolase C-terminal domain-like"/>
    <property type="match status" value="1"/>
</dbReference>
<evidence type="ECO:0000259" key="13">
    <source>
        <dbReference type="SMART" id="SM01193"/>
    </source>
</evidence>
<dbReference type="InterPro" id="IPR029017">
    <property type="entry name" value="Enolase-like_N"/>
</dbReference>
<sequence>MSIIKIRARQIYDSRGDPTVEVDVTTFKGTFRAGVPSGASSGVYEALELRDEDESIHMGRGVKRALANINDIIGPAIIERKINVCDQAGIDRFMIELDGTENKSRLGANAILGVSLAVAQAGAGEKGISLFRYIAQLAENDKLFLPVPAFSVISGGAKAGNRLAMQEFMILPLGAKTFDEAMRMGTEVYHHLKAHIKNRYGFDATAVGDEGGFAPNIENSDEALDLIMTAIKNAGHTGKVSIGIDAAASNFHIKNGKYDLDFKNKDEHRDKKISGKQLAEVYSDIIRKYPVVLLEDPFDKDDWESWAEYYRITNSIKLVGDDLLYSNPKRINLAIQREACNSLLIKINQIGSLTETIDAANLAKHQGWGVFISHRAGETEDTFIADLVVGLGTGHIKTGAPCRSERLAKYNQLLRIEEELGDDAVYAGKHFRNPEKN</sequence>
<comment type="similarity">
    <text evidence="2">Belongs to the enolase family.</text>
</comment>